<sequence length="149" mass="16286">MTVQIERATEADVDVISMILGEVEAYYGGDDTPGDVKQIRAALFSDRPAATVLLAREGAEVLGLASYSLLWPAAGADTSLYLKELYVREPARRRGVARLFMARLKEEAAAVGCSRVEWTGDADNAPALDFYAAYGVTPKSDKVFYRMEL</sequence>
<dbReference type="Gene3D" id="3.40.630.30">
    <property type="match status" value="1"/>
</dbReference>
<evidence type="ECO:0000256" key="2">
    <source>
        <dbReference type="ARBA" id="ARBA00023315"/>
    </source>
</evidence>
<organism evidence="4">
    <name type="scientific">Streptomyces sp. NBC_00003</name>
    <dbReference type="NCBI Taxonomy" id="2903608"/>
    <lineage>
        <taxon>Bacteria</taxon>
        <taxon>Bacillati</taxon>
        <taxon>Actinomycetota</taxon>
        <taxon>Actinomycetes</taxon>
        <taxon>Kitasatosporales</taxon>
        <taxon>Streptomycetaceae</taxon>
        <taxon>Streptomyces</taxon>
    </lineage>
</organism>
<keyword evidence="1" id="KW-0808">Transferase</keyword>
<dbReference type="InterPro" id="IPR050832">
    <property type="entry name" value="Bact_Acetyltransf"/>
</dbReference>
<dbReference type="PROSITE" id="PS51186">
    <property type="entry name" value="GNAT"/>
    <property type="match status" value="1"/>
</dbReference>
<dbReference type="InterPro" id="IPR000182">
    <property type="entry name" value="GNAT_dom"/>
</dbReference>
<proteinExistence type="predicted"/>
<dbReference type="Pfam" id="PF00583">
    <property type="entry name" value="Acetyltransf_1"/>
    <property type="match status" value="1"/>
</dbReference>
<evidence type="ECO:0000313" key="4">
    <source>
        <dbReference type="EMBL" id="WTW60661.1"/>
    </source>
</evidence>
<protein>
    <submittedName>
        <fullName evidence="4">GNAT family N-acetyltransferase</fullName>
    </submittedName>
</protein>
<evidence type="ECO:0000259" key="3">
    <source>
        <dbReference type="PROSITE" id="PS51186"/>
    </source>
</evidence>
<dbReference type="AlphaFoldDB" id="A0AAU2UZQ7"/>
<dbReference type="PANTHER" id="PTHR43877">
    <property type="entry name" value="AMINOALKYLPHOSPHONATE N-ACETYLTRANSFERASE-RELATED-RELATED"/>
    <property type="match status" value="1"/>
</dbReference>
<dbReference type="GO" id="GO:0016747">
    <property type="term" value="F:acyltransferase activity, transferring groups other than amino-acyl groups"/>
    <property type="evidence" value="ECO:0007669"/>
    <property type="project" value="InterPro"/>
</dbReference>
<accession>A0AAU2UZQ7</accession>
<gene>
    <name evidence="4" type="ORF">OG549_08390</name>
</gene>
<keyword evidence="2" id="KW-0012">Acyltransferase</keyword>
<evidence type="ECO:0000256" key="1">
    <source>
        <dbReference type="ARBA" id="ARBA00022679"/>
    </source>
</evidence>
<dbReference type="PANTHER" id="PTHR43877:SF2">
    <property type="entry name" value="AMINOALKYLPHOSPHONATE N-ACETYLTRANSFERASE-RELATED"/>
    <property type="match status" value="1"/>
</dbReference>
<feature type="domain" description="N-acetyltransferase" evidence="3">
    <location>
        <begin position="3"/>
        <end position="149"/>
    </location>
</feature>
<reference evidence="4" key="1">
    <citation type="submission" date="2022-10" db="EMBL/GenBank/DDBJ databases">
        <title>The complete genomes of actinobacterial strains from the NBC collection.</title>
        <authorList>
            <person name="Joergensen T.S."/>
            <person name="Alvarez Arevalo M."/>
            <person name="Sterndorff E.B."/>
            <person name="Faurdal D."/>
            <person name="Vuksanovic O."/>
            <person name="Mourched A.-S."/>
            <person name="Charusanti P."/>
            <person name="Shaw S."/>
            <person name="Blin K."/>
            <person name="Weber T."/>
        </authorList>
    </citation>
    <scope>NUCLEOTIDE SEQUENCE</scope>
    <source>
        <strain evidence="4">NBC_00003</strain>
    </source>
</reference>
<dbReference type="CDD" id="cd04301">
    <property type="entry name" value="NAT_SF"/>
    <property type="match status" value="1"/>
</dbReference>
<dbReference type="EMBL" id="CP108318">
    <property type="protein sequence ID" value="WTW60661.1"/>
    <property type="molecule type" value="Genomic_DNA"/>
</dbReference>
<dbReference type="SUPFAM" id="SSF55729">
    <property type="entry name" value="Acyl-CoA N-acyltransferases (Nat)"/>
    <property type="match status" value="1"/>
</dbReference>
<dbReference type="InterPro" id="IPR016181">
    <property type="entry name" value="Acyl_CoA_acyltransferase"/>
</dbReference>
<name>A0AAU2UZQ7_9ACTN</name>